<dbReference type="Gene3D" id="3.30.300.30">
    <property type="match status" value="1"/>
</dbReference>
<evidence type="ECO:0000259" key="3">
    <source>
        <dbReference type="Pfam" id="PF13193"/>
    </source>
</evidence>
<dbReference type="PANTHER" id="PTHR43201:SF5">
    <property type="entry name" value="MEDIUM-CHAIN ACYL-COA LIGASE ACSF2, MITOCHONDRIAL"/>
    <property type="match status" value="1"/>
</dbReference>
<reference evidence="4" key="1">
    <citation type="submission" date="2018-05" db="EMBL/GenBank/DDBJ databases">
        <authorList>
            <person name="Lanie J.A."/>
            <person name="Ng W.-L."/>
            <person name="Kazmierczak K.M."/>
            <person name="Andrzejewski T.M."/>
            <person name="Davidsen T.M."/>
            <person name="Wayne K.J."/>
            <person name="Tettelin H."/>
            <person name="Glass J.I."/>
            <person name="Rusch D."/>
            <person name="Podicherti R."/>
            <person name="Tsui H.-C.T."/>
            <person name="Winkler M.E."/>
        </authorList>
    </citation>
    <scope>NUCLEOTIDE SEQUENCE</scope>
</reference>
<keyword evidence="2" id="KW-0436">Ligase</keyword>
<dbReference type="EMBL" id="UINC01193686">
    <property type="protein sequence ID" value="SVE09417.1"/>
    <property type="molecule type" value="Genomic_DNA"/>
</dbReference>
<gene>
    <name evidence="4" type="ORF">METZ01_LOCUS462271</name>
</gene>
<dbReference type="SUPFAM" id="SSF56801">
    <property type="entry name" value="Acetyl-CoA synthetase-like"/>
    <property type="match status" value="1"/>
</dbReference>
<dbReference type="Pfam" id="PF13193">
    <property type="entry name" value="AMP-binding_C"/>
    <property type="match status" value="1"/>
</dbReference>
<name>A0A383ANM6_9ZZZZ</name>
<dbReference type="AlphaFoldDB" id="A0A383ANM6"/>
<proteinExistence type="inferred from homology"/>
<dbReference type="InterPro" id="IPR045851">
    <property type="entry name" value="AMP-bd_C_sf"/>
</dbReference>
<feature type="non-terminal residue" evidence="4">
    <location>
        <position position="1"/>
    </location>
</feature>
<dbReference type="InterPro" id="IPR025110">
    <property type="entry name" value="AMP-bd_C"/>
</dbReference>
<accession>A0A383ANM6</accession>
<dbReference type="GO" id="GO:0031956">
    <property type="term" value="F:medium-chain fatty acid-CoA ligase activity"/>
    <property type="evidence" value="ECO:0007669"/>
    <property type="project" value="TreeGrafter"/>
</dbReference>
<dbReference type="GO" id="GO:0006631">
    <property type="term" value="P:fatty acid metabolic process"/>
    <property type="evidence" value="ECO:0007669"/>
    <property type="project" value="TreeGrafter"/>
</dbReference>
<dbReference type="PANTHER" id="PTHR43201">
    <property type="entry name" value="ACYL-COA SYNTHETASE"/>
    <property type="match status" value="1"/>
</dbReference>
<dbReference type="InterPro" id="IPR042099">
    <property type="entry name" value="ANL_N_sf"/>
</dbReference>
<evidence type="ECO:0000256" key="1">
    <source>
        <dbReference type="ARBA" id="ARBA00006432"/>
    </source>
</evidence>
<sequence>TGEVVIKGPNVTHGYHNNPSANEDAFTNGWFRTGDQGILSGESILTLTGRLKELINRAGEKISPLEVDAAMLQHPNISEAVCFGVPDEKYGEAVQAAVVISSGTSESEIRSFCSQHLADFKIPDRVYIVEELPRTATGKIQRRHVAAKFAE</sequence>
<comment type="similarity">
    <text evidence="1">Belongs to the ATP-dependent AMP-binding enzyme family.</text>
</comment>
<dbReference type="FunFam" id="3.30.300.30:FF:000007">
    <property type="entry name" value="4-coumarate--CoA ligase 2"/>
    <property type="match status" value="1"/>
</dbReference>
<evidence type="ECO:0000256" key="2">
    <source>
        <dbReference type="ARBA" id="ARBA00022598"/>
    </source>
</evidence>
<protein>
    <recommendedName>
        <fullName evidence="3">AMP-binding enzyme C-terminal domain-containing protein</fullName>
    </recommendedName>
</protein>
<organism evidence="4">
    <name type="scientific">marine metagenome</name>
    <dbReference type="NCBI Taxonomy" id="408172"/>
    <lineage>
        <taxon>unclassified sequences</taxon>
        <taxon>metagenomes</taxon>
        <taxon>ecological metagenomes</taxon>
    </lineage>
</organism>
<evidence type="ECO:0000313" key="4">
    <source>
        <dbReference type="EMBL" id="SVE09417.1"/>
    </source>
</evidence>
<feature type="domain" description="AMP-binding enzyme C-terminal" evidence="3">
    <location>
        <begin position="66"/>
        <end position="139"/>
    </location>
</feature>
<dbReference type="Gene3D" id="3.40.50.12780">
    <property type="entry name" value="N-terminal domain of ligase-like"/>
    <property type="match status" value="1"/>
</dbReference>